<accession>A0A1I7LZS5</accession>
<dbReference type="EMBL" id="FPBO01000045">
    <property type="protein sequence ID" value="SFV15212.1"/>
    <property type="molecule type" value="Genomic_DNA"/>
</dbReference>
<dbReference type="STRING" id="1035707.SAMN05216552_104517"/>
<gene>
    <name evidence="2" type="ORF">SAMN05216552_104517</name>
</gene>
<protein>
    <submittedName>
        <fullName evidence="2">Transcriptional regulator, AbiEi antitoxin, Type IV TA system</fullName>
    </submittedName>
</protein>
<reference evidence="3" key="1">
    <citation type="submission" date="2016-10" db="EMBL/GenBank/DDBJ databases">
        <authorList>
            <person name="Varghese N."/>
            <person name="Submissions S."/>
        </authorList>
    </citation>
    <scope>NUCLEOTIDE SEQUENCE [LARGE SCALE GENOMIC DNA]</scope>
    <source>
        <strain evidence="3">CGMCC 1.11014</strain>
    </source>
</reference>
<organism evidence="2 3">
    <name type="scientific">Pseudoduganella namucuonensis</name>
    <dbReference type="NCBI Taxonomy" id="1035707"/>
    <lineage>
        <taxon>Bacteria</taxon>
        <taxon>Pseudomonadati</taxon>
        <taxon>Pseudomonadota</taxon>
        <taxon>Betaproteobacteria</taxon>
        <taxon>Burkholderiales</taxon>
        <taxon>Oxalobacteraceae</taxon>
        <taxon>Telluria group</taxon>
        <taxon>Pseudoduganella</taxon>
    </lineage>
</organism>
<dbReference type="OrthoDB" id="9789781at2"/>
<sequence>MEMETHTQRIIELARQNGMLRPSDLDAIGAPRVALTRMAANGLLRKIGRGIYHLPDIPPDEHESLLIIAKKVPQAVFCLLSALQFHQLTTQLPRRVWIAMPRGSHTPRIDYPPLKMVQFNMESYTAGIETRDCGKVTIRVYSVAKTVVDCFKHRNMIGLDVALEALRDARASGQANMDELWRLAKICRVANVMRPYLESIQ</sequence>
<evidence type="ECO:0000313" key="3">
    <source>
        <dbReference type="Proteomes" id="UP000199391"/>
    </source>
</evidence>
<dbReference type="RefSeq" id="WP_093560171.1">
    <property type="nucleotide sequence ID" value="NZ_FPBO01000045.1"/>
</dbReference>
<dbReference type="InterPro" id="IPR025159">
    <property type="entry name" value="AbiEi_N"/>
</dbReference>
<evidence type="ECO:0000313" key="2">
    <source>
        <dbReference type="EMBL" id="SFV15212.1"/>
    </source>
</evidence>
<name>A0A1I7LZS5_9BURK</name>
<dbReference type="AlphaFoldDB" id="A0A1I7LZS5"/>
<keyword evidence="3" id="KW-1185">Reference proteome</keyword>
<dbReference type="Pfam" id="PF13338">
    <property type="entry name" value="AbiEi_4"/>
    <property type="match status" value="1"/>
</dbReference>
<evidence type="ECO:0000259" key="1">
    <source>
        <dbReference type="Pfam" id="PF13338"/>
    </source>
</evidence>
<dbReference type="Proteomes" id="UP000199391">
    <property type="component" value="Unassembled WGS sequence"/>
</dbReference>
<feature type="domain" description="AbiEi antitoxin N-terminal" evidence="1">
    <location>
        <begin position="8"/>
        <end position="54"/>
    </location>
</feature>
<proteinExistence type="predicted"/>